<dbReference type="Pfam" id="PF01314">
    <property type="entry name" value="AFOR_C"/>
    <property type="match status" value="1"/>
</dbReference>
<keyword evidence="4" id="KW-0479">Metal-binding</keyword>
<dbReference type="AlphaFoldDB" id="A0AAU9EN04"/>
<dbReference type="RefSeq" id="WP_338601070.1">
    <property type="nucleotide sequence ID" value="NZ_AP028679.1"/>
</dbReference>
<dbReference type="Gene3D" id="1.10.569.10">
    <property type="entry name" value="Aldehyde Ferredoxin Oxidoreductase Protein, subunit A, domain 2"/>
    <property type="match status" value="1"/>
</dbReference>
<evidence type="ECO:0000256" key="8">
    <source>
        <dbReference type="ARBA" id="ARBA00049934"/>
    </source>
</evidence>
<dbReference type="InterPro" id="IPR036021">
    <property type="entry name" value="Tungsten_al_ferr_oxy-like_C"/>
</dbReference>
<accession>A0AAU9EN04</accession>
<evidence type="ECO:0000256" key="5">
    <source>
        <dbReference type="ARBA" id="ARBA00023002"/>
    </source>
</evidence>
<dbReference type="GO" id="GO:0051539">
    <property type="term" value="F:4 iron, 4 sulfur cluster binding"/>
    <property type="evidence" value="ECO:0007669"/>
    <property type="project" value="UniProtKB-KW"/>
</dbReference>
<evidence type="ECO:0000256" key="4">
    <source>
        <dbReference type="ARBA" id="ARBA00022723"/>
    </source>
</evidence>
<feature type="domain" description="Aldehyde ferredoxin oxidoreductase N-terminal" evidence="9">
    <location>
        <begin position="7"/>
        <end position="208"/>
    </location>
</feature>
<organism evidence="10 11">
    <name type="scientific">Desulfoferula mesophila</name>
    <dbReference type="NCBI Taxonomy" id="3058419"/>
    <lineage>
        <taxon>Bacteria</taxon>
        <taxon>Pseudomonadati</taxon>
        <taxon>Thermodesulfobacteriota</taxon>
        <taxon>Desulfarculia</taxon>
        <taxon>Desulfarculales</taxon>
        <taxon>Desulfarculaceae</taxon>
        <taxon>Desulfoferula</taxon>
    </lineage>
</organism>
<keyword evidence="5" id="KW-0560">Oxidoreductase</keyword>
<evidence type="ECO:0000313" key="11">
    <source>
        <dbReference type="Proteomes" id="UP001366166"/>
    </source>
</evidence>
<dbReference type="PANTHER" id="PTHR30038:SF7">
    <property type="entry name" value="TUNGSTEN-CONTAINING GLYCERALDEHYDE-3-PHOSPHATE:FERREDOXIN OXIDOREDUCTASE"/>
    <property type="match status" value="1"/>
</dbReference>
<dbReference type="Pfam" id="PF02730">
    <property type="entry name" value="AFOR_N"/>
    <property type="match status" value="1"/>
</dbReference>
<dbReference type="GO" id="GO:0009055">
    <property type="term" value="F:electron transfer activity"/>
    <property type="evidence" value="ECO:0007669"/>
    <property type="project" value="InterPro"/>
</dbReference>
<sequence length="637" mass="69098">MPIDLGFKIARIDLSNCQVRVERLEADTFDLLIGGRGLAAKLLFEGQPAGADPLGPDNQLIFATGKLVGTPVPTAGQTTITSKSPATGLYFKSNTGGAWAKALRRAGWDAVVFTGVSERPVYVTIDDDQVEIHDAGELWGKTVRETEAWLHRELRGQGWDNATIGQAGENLVNFACVMTNLFHAAGRGGLGAVMGSKKLKAVSVRGTGKTPVADPTALRREIEAVLAKIDGTVKAKLYVDYGTSATVEYVNESWSMPVNNFQKSHIEDGHLISGSYLDEKRYMRKGSACSACPLGCHKYSEVRQGVFRGKSGGPEYETLAALGASLGINDVEAVLRGNELCNDYGMDTISAGGAVGWLLECVERGALPPGAAGDLDLSWGNGETMVELLHWIAHRQGIGDLLAEGTRIAAERTGGDSYQWAVQANGLEQSRVDTRVAKAYSLAFAVNPRGPDHLHAQPMAEFGHFPEARELVKRILGREEECTGTTLKGKPELVRWHEDMFALTDSLGICSFATTSSYIVSLESLALMVSAALGVEMSGEELLERGRRCVVLERCFNLREKPNRKDELPWRLMNEPISEGPLAGHVNSAQELGGLLRQYYRLQGYDLETGRPTRELLGRLELAEGVKGLDDWAQTLP</sequence>
<reference evidence="11" key="1">
    <citation type="journal article" date="2023" name="Arch. Microbiol.">
        <title>Desulfoferula mesophilus gen. nov. sp. nov., a mesophilic sulfate-reducing bacterium isolated from a brackish lake sediment.</title>
        <authorList>
            <person name="Watanabe T."/>
            <person name="Yabe T."/>
            <person name="Tsuji J.M."/>
            <person name="Fukui M."/>
        </authorList>
    </citation>
    <scope>NUCLEOTIDE SEQUENCE [LARGE SCALE GENOMIC DNA]</scope>
    <source>
        <strain evidence="11">12FAK</strain>
    </source>
</reference>
<evidence type="ECO:0000256" key="7">
    <source>
        <dbReference type="ARBA" id="ARBA00023014"/>
    </source>
</evidence>
<evidence type="ECO:0000256" key="2">
    <source>
        <dbReference type="ARBA" id="ARBA00011032"/>
    </source>
</evidence>
<dbReference type="InterPro" id="IPR013985">
    <property type="entry name" value="Ald_Fedxn_OxRdtase_dom3"/>
</dbReference>
<comment type="cofactor">
    <cofactor evidence="8">
        <name>tungstopterin</name>
        <dbReference type="ChEBI" id="CHEBI:30402"/>
    </cofactor>
</comment>
<dbReference type="KEGG" id="dmp:FAK_30000"/>
<name>A0AAU9EN04_9BACT</name>
<dbReference type="InterPro" id="IPR013984">
    <property type="entry name" value="Ald_Fedxn_OxRdtase_dom2"/>
</dbReference>
<comment type="similarity">
    <text evidence="2">Belongs to the AOR/FOR family.</text>
</comment>
<dbReference type="SUPFAM" id="SSF48310">
    <property type="entry name" value="Aldehyde ferredoxin oxidoreductase, C-terminal domains"/>
    <property type="match status" value="1"/>
</dbReference>
<dbReference type="InterPro" id="IPR001203">
    <property type="entry name" value="OxRdtase_Ald_Fedxn_C"/>
</dbReference>
<dbReference type="Gene3D" id="1.10.599.10">
    <property type="entry name" value="Aldehyde Ferredoxin Oxidoreductase Protein, subunit A, domain 3"/>
    <property type="match status" value="1"/>
</dbReference>
<dbReference type="InterPro" id="IPR013983">
    <property type="entry name" value="Ald_Fedxn_OxRdtase_N"/>
</dbReference>
<dbReference type="InterPro" id="IPR051919">
    <property type="entry name" value="W-dependent_AOR"/>
</dbReference>
<dbReference type="GO" id="GO:0016625">
    <property type="term" value="F:oxidoreductase activity, acting on the aldehyde or oxo group of donors, iron-sulfur protein as acceptor"/>
    <property type="evidence" value="ECO:0007669"/>
    <property type="project" value="InterPro"/>
</dbReference>
<keyword evidence="7" id="KW-0411">Iron-sulfur</keyword>
<keyword evidence="3" id="KW-0004">4Fe-4S</keyword>
<dbReference type="GO" id="GO:0046872">
    <property type="term" value="F:metal ion binding"/>
    <property type="evidence" value="ECO:0007669"/>
    <property type="project" value="UniProtKB-KW"/>
</dbReference>
<protein>
    <submittedName>
        <fullName evidence="10">Aldehyde ferredoxin oxidoreductase</fullName>
    </submittedName>
</protein>
<dbReference type="SUPFAM" id="SSF56228">
    <property type="entry name" value="Aldehyde ferredoxin oxidoreductase, N-terminal domain"/>
    <property type="match status" value="1"/>
</dbReference>
<keyword evidence="6" id="KW-0408">Iron</keyword>
<evidence type="ECO:0000259" key="9">
    <source>
        <dbReference type="SMART" id="SM00790"/>
    </source>
</evidence>
<dbReference type="Proteomes" id="UP001366166">
    <property type="component" value="Chromosome"/>
</dbReference>
<dbReference type="PANTHER" id="PTHR30038">
    <property type="entry name" value="ALDEHYDE FERREDOXIN OXIDOREDUCTASE"/>
    <property type="match status" value="1"/>
</dbReference>
<dbReference type="InterPro" id="IPR036503">
    <property type="entry name" value="Ald_Fedxn_OxRdtase_N_sf"/>
</dbReference>
<dbReference type="Gene3D" id="3.60.9.10">
    <property type="entry name" value="Aldehyde ferredoxin oxidoreductase, N-terminal domain"/>
    <property type="match status" value="1"/>
</dbReference>
<evidence type="ECO:0000256" key="6">
    <source>
        <dbReference type="ARBA" id="ARBA00023004"/>
    </source>
</evidence>
<evidence type="ECO:0000313" key="10">
    <source>
        <dbReference type="EMBL" id="BEQ15934.1"/>
    </source>
</evidence>
<evidence type="ECO:0000256" key="1">
    <source>
        <dbReference type="ARBA" id="ARBA00001966"/>
    </source>
</evidence>
<proteinExistence type="inferred from homology"/>
<gene>
    <name evidence="10" type="ORF">FAK_30000</name>
</gene>
<evidence type="ECO:0000256" key="3">
    <source>
        <dbReference type="ARBA" id="ARBA00022485"/>
    </source>
</evidence>
<keyword evidence="11" id="KW-1185">Reference proteome</keyword>
<comment type="cofactor">
    <cofactor evidence="1">
        <name>[4Fe-4S] cluster</name>
        <dbReference type="ChEBI" id="CHEBI:49883"/>
    </cofactor>
</comment>
<dbReference type="EMBL" id="AP028679">
    <property type="protein sequence ID" value="BEQ15934.1"/>
    <property type="molecule type" value="Genomic_DNA"/>
</dbReference>
<dbReference type="SMART" id="SM00790">
    <property type="entry name" value="AFOR_N"/>
    <property type="match status" value="1"/>
</dbReference>